<dbReference type="InterPro" id="IPR039672">
    <property type="entry name" value="MFS_2"/>
</dbReference>
<dbReference type="PANTHER" id="PTHR11328">
    <property type="entry name" value="MAJOR FACILITATOR SUPERFAMILY DOMAIN-CONTAINING PROTEIN"/>
    <property type="match status" value="1"/>
</dbReference>
<evidence type="ECO:0000256" key="1">
    <source>
        <dbReference type="ARBA" id="ARBA00009617"/>
    </source>
</evidence>
<dbReference type="InterPro" id="IPR036259">
    <property type="entry name" value="MFS_trans_sf"/>
</dbReference>
<dbReference type="Gene3D" id="1.20.1250.20">
    <property type="entry name" value="MFS general substrate transporter like domains"/>
    <property type="match status" value="1"/>
</dbReference>
<comment type="similarity">
    <text evidence="1">Belongs to the sodium:galactoside symporter (TC 2.A.2) family.</text>
</comment>
<evidence type="ECO:0000313" key="8">
    <source>
        <dbReference type="Proteomes" id="UP000532936"/>
    </source>
</evidence>
<dbReference type="Pfam" id="PF13347">
    <property type="entry name" value="MFS_2"/>
    <property type="match status" value="1"/>
</dbReference>
<dbReference type="GO" id="GO:0008643">
    <property type="term" value="P:carbohydrate transport"/>
    <property type="evidence" value="ECO:0007669"/>
    <property type="project" value="InterPro"/>
</dbReference>
<accession>A0A7W6A8J0</accession>
<gene>
    <name evidence="7" type="ORF">GGR11_003139</name>
</gene>
<keyword evidence="2 5" id="KW-0812">Transmembrane</keyword>
<sequence>MLGRRDGWTTTAAYGAAHYGKSLFWYGGEILFAFFLTEVAGLPPIHMAGVLAAGFLVSAAFDFQAGRLLLRRPAGMRRAAGLQALGAIFSGVALVGVVATALLPEPMRVAWALATGVLFRLAFAVYDVSQNSLMANATLEAEARSRVAVTRIFASGLGNLSVAAVVGPLIAAERRGGGGVMLIGLSLLAALVAVTTAVLLNWRLRRSADTAVLDVPVPLKGSGLGLAALWPLFAMMVLMMSGPSLFQKLEPYFATRAFVSSTTGGALIAAAAAGVCCGQPLWLALFPPARRVALFMVSALLQAAGAVVFVLAPFDAPIAFIVGAWLFGLGNGGLGMAKWASFSDLASRLPADRQGLAFAVFSALAKITLALGVLIVAVVIHPDATAERLRGFMAAGPVLTSIGMIILAQRATRRPDRSAAVVHA</sequence>
<evidence type="ECO:0000256" key="4">
    <source>
        <dbReference type="ARBA" id="ARBA00023136"/>
    </source>
</evidence>
<feature type="transmembrane region" description="Helical" evidence="5">
    <location>
        <begin position="109"/>
        <end position="128"/>
    </location>
</feature>
<feature type="transmembrane region" description="Helical" evidence="5">
    <location>
        <begin position="392"/>
        <end position="408"/>
    </location>
</feature>
<dbReference type="Proteomes" id="UP000532936">
    <property type="component" value="Unassembled WGS sequence"/>
</dbReference>
<name>A0A7W6A8J0_9CAUL</name>
<evidence type="ECO:0000256" key="5">
    <source>
        <dbReference type="SAM" id="Phobius"/>
    </source>
</evidence>
<evidence type="ECO:0000256" key="3">
    <source>
        <dbReference type="ARBA" id="ARBA00022989"/>
    </source>
</evidence>
<evidence type="ECO:0000259" key="6">
    <source>
        <dbReference type="PROSITE" id="PS50850"/>
    </source>
</evidence>
<organism evidence="7 8">
    <name type="scientific">Brevundimonas mediterranea</name>
    <dbReference type="NCBI Taxonomy" id="74329"/>
    <lineage>
        <taxon>Bacteria</taxon>
        <taxon>Pseudomonadati</taxon>
        <taxon>Pseudomonadota</taxon>
        <taxon>Alphaproteobacteria</taxon>
        <taxon>Caulobacterales</taxon>
        <taxon>Caulobacteraceae</taxon>
        <taxon>Brevundimonas</taxon>
    </lineage>
</organism>
<dbReference type="GO" id="GO:0005886">
    <property type="term" value="C:plasma membrane"/>
    <property type="evidence" value="ECO:0007669"/>
    <property type="project" value="TreeGrafter"/>
</dbReference>
<feature type="domain" description="Major facilitator superfamily (MFS) profile" evidence="6">
    <location>
        <begin position="181"/>
        <end position="424"/>
    </location>
</feature>
<feature type="transmembrane region" description="Helical" evidence="5">
    <location>
        <begin position="149"/>
        <end position="172"/>
    </location>
</feature>
<dbReference type="EMBL" id="JACIDA010000003">
    <property type="protein sequence ID" value="MBB3873577.1"/>
    <property type="molecule type" value="Genomic_DNA"/>
</dbReference>
<feature type="transmembrane region" description="Helical" evidence="5">
    <location>
        <begin position="358"/>
        <end position="380"/>
    </location>
</feature>
<feature type="transmembrane region" description="Helical" evidence="5">
    <location>
        <begin position="292"/>
        <end position="312"/>
    </location>
</feature>
<dbReference type="SUPFAM" id="SSF103473">
    <property type="entry name" value="MFS general substrate transporter"/>
    <property type="match status" value="1"/>
</dbReference>
<feature type="transmembrane region" description="Helical" evidence="5">
    <location>
        <begin position="223"/>
        <end position="246"/>
    </location>
</feature>
<dbReference type="InterPro" id="IPR020846">
    <property type="entry name" value="MFS_dom"/>
</dbReference>
<dbReference type="PANTHER" id="PTHR11328:SF24">
    <property type="entry name" value="MAJOR FACILITATOR SUPERFAMILY (MFS) PROFILE DOMAIN-CONTAINING PROTEIN"/>
    <property type="match status" value="1"/>
</dbReference>
<keyword evidence="4 5" id="KW-0472">Membrane</keyword>
<comment type="caution">
    <text evidence="7">The sequence shown here is derived from an EMBL/GenBank/DDBJ whole genome shotgun (WGS) entry which is preliminary data.</text>
</comment>
<reference evidence="7 8" key="1">
    <citation type="submission" date="2020-08" db="EMBL/GenBank/DDBJ databases">
        <title>Genomic Encyclopedia of Type Strains, Phase IV (KMG-IV): sequencing the most valuable type-strain genomes for metagenomic binning, comparative biology and taxonomic classification.</title>
        <authorList>
            <person name="Goeker M."/>
        </authorList>
    </citation>
    <scope>NUCLEOTIDE SEQUENCE [LARGE SCALE GENOMIC DNA]</scope>
    <source>
        <strain evidence="7 8">DSM 14878</strain>
    </source>
</reference>
<dbReference type="PROSITE" id="PS50850">
    <property type="entry name" value="MFS"/>
    <property type="match status" value="1"/>
</dbReference>
<feature type="transmembrane region" description="Helical" evidence="5">
    <location>
        <begin position="266"/>
        <end position="285"/>
    </location>
</feature>
<feature type="transmembrane region" description="Helical" evidence="5">
    <location>
        <begin position="48"/>
        <end position="70"/>
    </location>
</feature>
<dbReference type="RefSeq" id="WP_183198452.1">
    <property type="nucleotide sequence ID" value="NZ_JACIDA010000003.1"/>
</dbReference>
<feature type="transmembrane region" description="Helical" evidence="5">
    <location>
        <begin position="318"/>
        <end position="337"/>
    </location>
</feature>
<feature type="transmembrane region" description="Helical" evidence="5">
    <location>
        <begin position="23"/>
        <end position="42"/>
    </location>
</feature>
<protein>
    <submittedName>
        <fullName evidence="7">Na+/melibiose symporter-like transporter</fullName>
    </submittedName>
</protein>
<feature type="transmembrane region" description="Helical" evidence="5">
    <location>
        <begin position="82"/>
        <end position="103"/>
    </location>
</feature>
<proteinExistence type="inferred from homology"/>
<dbReference type="GO" id="GO:0015293">
    <property type="term" value="F:symporter activity"/>
    <property type="evidence" value="ECO:0007669"/>
    <property type="project" value="InterPro"/>
</dbReference>
<feature type="transmembrane region" description="Helical" evidence="5">
    <location>
        <begin position="178"/>
        <end position="202"/>
    </location>
</feature>
<evidence type="ECO:0000313" key="7">
    <source>
        <dbReference type="EMBL" id="MBB3873577.1"/>
    </source>
</evidence>
<evidence type="ECO:0000256" key="2">
    <source>
        <dbReference type="ARBA" id="ARBA00022692"/>
    </source>
</evidence>
<dbReference type="AlphaFoldDB" id="A0A7W6A8J0"/>
<keyword evidence="3 5" id="KW-1133">Transmembrane helix</keyword>